<protein>
    <submittedName>
        <fullName evidence="1">Uncharacterized protein</fullName>
    </submittedName>
</protein>
<proteinExistence type="predicted"/>
<name>A0A382MD06_9ZZZZ</name>
<reference evidence="1" key="1">
    <citation type="submission" date="2018-05" db="EMBL/GenBank/DDBJ databases">
        <authorList>
            <person name="Lanie J.A."/>
            <person name="Ng W.-L."/>
            <person name="Kazmierczak K.M."/>
            <person name="Andrzejewski T.M."/>
            <person name="Davidsen T.M."/>
            <person name="Wayne K.J."/>
            <person name="Tettelin H."/>
            <person name="Glass J.I."/>
            <person name="Rusch D."/>
            <person name="Podicherti R."/>
            <person name="Tsui H.-C.T."/>
            <person name="Winkler M.E."/>
        </authorList>
    </citation>
    <scope>NUCLEOTIDE SEQUENCE</scope>
</reference>
<evidence type="ECO:0000313" key="1">
    <source>
        <dbReference type="EMBL" id="SVC45322.1"/>
    </source>
</evidence>
<feature type="non-terminal residue" evidence="1">
    <location>
        <position position="69"/>
    </location>
</feature>
<accession>A0A382MD06</accession>
<gene>
    <name evidence="1" type="ORF">METZ01_LOCUS298176</name>
</gene>
<dbReference type="AlphaFoldDB" id="A0A382MD06"/>
<organism evidence="1">
    <name type="scientific">marine metagenome</name>
    <dbReference type="NCBI Taxonomy" id="408172"/>
    <lineage>
        <taxon>unclassified sequences</taxon>
        <taxon>metagenomes</taxon>
        <taxon>ecological metagenomes</taxon>
    </lineage>
</organism>
<sequence length="69" mass="8119">MIYNVRAKIIEEKLDEFYERLTDGTIENQLPDGQEIVSSMKRAVLTELGLIEWFETCFCPTPLQHERET</sequence>
<dbReference type="EMBL" id="UINC01092054">
    <property type="protein sequence ID" value="SVC45322.1"/>
    <property type="molecule type" value="Genomic_DNA"/>
</dbReference>